<evidence type="ECO:0000313" key="3">
    <source>
        <dbReference type="Proteomes" id="UP001501237"/>
    </source>
</evidence>
<reference evidence="3" key="1">
    <citation type="journal article" date="2019" name="Int. J. Syst. Evol. Microbiol.">
        <title>The Global Catalogue of Microorganisms (GCM) 10K type strain sequencing project: providing services to taxonomists for standard genome sequencing and annotation.</title>
        <authorList>
            <consortium name="The Broad Institute Genomics Platform"/>
            <consortium name="The Broad Institute Genome Sequencing Center for Infectious Disease"/>
            <person name="Wu L."/>
            <person name="Ma J."/>
        </authorList>
    </citation>
    <scope>NUCLEOTIDE SEQUENCE [LARGE SCALE GENOMIC DNA]</scope>
    <source>
        <strain evidence="3">JCM 9377</strain>
    </source>
</reference>
<name>A0ABP6QMP1_9ACTN</name>
<dbReference type="EMBL" id="BAAAUV010000038">
    <property type="protein sequence ID" value="GAA3239431.1"/>
    <property type="molecule type" value="Genomic_DNA"/>
</dbReference>
<keyword evidence="3" id="KW-1185">Reference proteome</keyword>
<evidence type="ECO:0000313" key="2">
    <source>
        <dbReference type="EMBL" id="GAA3239431.1"/>
    </source>
</evidence>
<comment type="caution">
    <text evidence="2">The sequence shown here is derived from an EMBL/GenBank/DDBJ whole genome shotgun (WGS) entry which is preliminary data.</text>
</comment>
<dbReference type="Proteomes" id="UP001501237">
    <property type="component" value="Unassembled WGS sequence"/>
</dbReference>
<feature type="transmembrane region" description="Helical" evidence="1">
    <location>
        <begin position="64"/>
        <end position="86"/>
    </location>
</feature>
<protein>
    <submittedName>
        <fullName evidence="2">Uncharacterized protein</fullName>
    </submittedName>
</protein>
<organism evidence="2 3">
    <name type="scientific">Actinocorallia longicatena</name>
    <dbReference type="NCBI Taxonomy" id="111803"/>
    <lineage>
        <taxon>Bacteria</taxon>
        <taxon>Bacillati</taxon>
        <taxon>Actinomycetota</taxon>
        <taxon>Actinomycetes</taxon>
        <taxon>Streptosporangiales</taxon>
        <taxon>Thermomonosporaceae</taxon>
        <taxon>Actinocorallia</taxon>
    </lineage>
</organism>
<keyword evidence="1" id="KW-1133">Transmembrane helix</keyword>
<keyword evidence="1" id="KW-0812">Transmembrane</keyword>
<sequence length="96" mass="10039">MVVAAVAVTVVVMRMEPEEAFAGIFSFTGTKSPFAETSPRLHAAPARVQVGEVVTLWSAETVSFAFLALALVAYTWTVAFTVSPALTPGCGTLSTT</sequence>
<gene>
    <name evidence="2" type="ORF">GCM10010468_75610</name>
</gene>
<keyword evidence="1" id="KW-0472">Membrane</keyword>
<accession>A0ABP6QMP1</accession>
<evidence type="ECO:0000256" key="1">
    <source>
        <dbReference type="SAM" id="Phobius"/>
    </source>
</evidence>
<proteinExistence type="predicted"/>